<name>A0A1M5EGW3_SALEC</name>
<dbReference type="CDD" id="cd08026">
    <property type="entry name" value="DUF326"/>
    <property type="match status" value="1"/>
</dbReference>
<dbReference type="EMBL" id="FQVT01000002">
    <property type="protein sequence ID" value="SHF78302.1"/>
    <property type="molecule type" value="Genomic_DNA"/>
</dbReference>
<dbReference type="PANTHER" id="PTHR37310:SF1">
    <property type="entry name" value="CYTOPLASMIC PROTEIN"/>
    <property type="match status" value="1"/>
</dbReference>
<dbReference type="OrthoDB" id="5396211at2"/>
<gene>
    <name evidence="1" type="ORF">SAMN05444483_102366</name>
</gene>
<accession>A0A1M5EGW3</accession>
<dbReference type="InterPro" id="IPR044543">
    <property type="entry name" value="YHJQ-like"/>
</dbReference>
<evidence type="ECO:0000313" key="1">
    <source>
        <dbReference type="EMBL" id="SHF78302.1"/>
    </source>
</evidence>
<dbReference type="AlphaFoldDB" id="A0A1M5EGW3"/>
<evidence type="ECO:0008006" key="3">
    <source>
        <dbReference type="Google" id="ProtNLM"/>
    </source>
</evidence>
<protein>
    <recommendedName>
        <fullName evidence="3">Four-helix bundle copper-binding protein</fullName>
    </recommendedName>
</protein>
<sequence>MRNEKLISALGNCINHCNYCGDACLDEDNVKMMKDCIRLDKVCAEVCSSLSQILATSYSDVNALVEYCKKVCQECADECGKHDHQHCKDCAQACKECVEACEAYLA</sequence>
<proteinExistence type="predicted"/>
<dbReference type="Pfam" id="PF03860">
    <property type="entry name" value="Csp"/>
    <property type="match status" value="1"/>
</dbReference>
<dbReference type="STRING" id="1073325.SAMN05444483_102366"/>
<evidence type="ECO:0000313" key="2">
    <source>
        <dbReference type="Proteomes" id="UP000183945"/>
    </source>
</evidence>
<dbReference type="Proteomes" id="UP000183945">
    <property type="component" value="Unassembled WGS sequence"/>
</dbReference>
<organism evidence="1 2">
    <name type="scientific">Salegentibacter echinorum</name>
    <dbReference type="NCBI Taxonomy" id="1073325"/>
    <lineage>
        <taxon>Bacteria</taxon>
        <taxon>Pseudomonadati</taxon>
        <taxon>Bacteroidota</taxon>
        <taxon>Flavobacteriia</taxon>
        <taxon>Flavobacteriales</taxon>
        <taxon>Flavobacteriaceae</taxon>
        <taxon>Salegentibacter</taxon>
    </lineage>
</organism>
<keyword evidence="2" id="KW-1185">Reference proteome</keyword>
<dbReference type="Gene3D" id="1.20.1270.360">
    <property type="match status" value="1"/>
</dbReference>
<dbReference type="RefSeq" id="WP_072877546.1">
    <property type="nucleotide sequence ID" value="NZ_FQVT01000002.1"/>
</dbReference>
<dbReference type="PANTHER" id="PTHR37310">
    <property type="entry name" value="CYTOPLASMIC PROTEIN-RELATED"/>
    <property type="match status" value="1"/>
</dbReference>
<reference evidence="2" key="1">
    <citation type="submission" date="2016-11" db="EMBL/GenBank/DDBJ databases">
        <authorList>
            <person name="Varghese N."/>
            <person name="Submissions S."/>
        </authorList>
    </citation>
    <scope>NUCLEOTIDE SEQUENCE [LARGE SCALE GENOMIC DNA]</scope>
    <source>
        <strain evidence="2">DSM 24579</strain>
    </source>
</reference>
<dbReference type="InterPro" id="IPR005560">
    <property type="entry name" value="Csp_YhjQ"/>
</dbReference>